<sequence>MHHAFGSARAPARTFPARRGARCPPNAASPSGTGRPRDRPPDPARTAAGLRTVPAQEPHLRRRLPAPAAHRRRPRRARTVGFRFRRAGSDNGYRAIDGVKITAS</sequence>
<comment type="caution">
    <text evidence="2">The sequence shown here is derived from an EMBL/GenBank/DDBJ whole genome shotgun (WGS) entry which is preliminary data.</text>
</comment>
<gene>
    <name evidence="2" type="ORF">GCM10010274_61180</name>
</gene>
<reference evidence="2" key="2">
    <citation type="submission" date="2020-09" db="EMBL/GenBank/DDBJ databases">
        <authorList>
            <person name="Sun Q."/>
            <person name="Ohkuma M."/>
        </authorList>
    </citation>
    <scope>NUCLEOTIDE SEQUENCE</scope>
    <source>
        <strain evidence="2">JCM 4391</strain>
    </source>
</reference>
<accession>A0A918I5B2</accession>
<dbReference type="AlphaFoldDB" id="A0A918I5B2"/>
<name>A0A918I5B2_9ACTN</name>
<keyword evidence="3" id="KW-1185">Reference proteome</keyword>
<proteinExistence type="predicted"/>
<evidence type="ECO:0000256" key="1">
    <source>
        <dbReference type="SAM" id="MobiDB-lite"/>
    </source>
</evidence>
<dbReference type="EMBL" id="BMTP01000022">
    <property type="protein sequence ID" value="GGU64213.1"/>
    <property type="molecule type" value="Genomic_DNA"/>
</dbReference>
<reference evidence="2" key="1">
    <citation type="journal article" date="2014" name="Int. J. Syst. Evol. Microbiol.">
        <title>Complete genome sequence of Corynebacterium casei LMG S-19264T (=DSM 44701T), isolated from a smear-ripened cheese.</title>
        <authorList>
            <consortium name="US DOE Joint Genome Institute (JGI-PGF)"/>
            <person name="Walter F."/>
            <person name="Albersmeier A."/>
            <person name="Kalinowski J."/>
            <person name="Ruckert C."/>
        </authorList>
    </citation>
    <scope>NUCLEOTIDE SEQUENCE</scope>
    <source>
        <strain evidence="2">JCM 4391</strain>
    </source>
</reference>
<protein>
    <submittedName>
        <fullName evidence="2">Uncharacterized protein</fullName>
    </submittedName>
</protein>
<feature type="region of interest" description="Disordered" evidence="1">
    <location>
        <begin position="1"/>
        <end position="79"/>
    </location>
</feature>
<evidence type="ECO:0000313" key="3">
    <source>
        <dbReference type="Proteomes" id="UP000636661"/>
    </source>
</evidence>
<organism evidence="2 3">
    <name type="scientific">Streptomyces lavendofoliae</name>
    <dbReference type="NCBI Taxonomy" id="67314"/>
    <lineage>
        <taxon>Bacteria</taxon>
        <taxon>Bacillati</taxon>
        <taxon>Actinomycetota</taxon>
        <taxon>Actinomycetes</taxon>
        <taxon>Kitasatosporales</taxon>
        <taxon>Streptomycetaceae</taxon>
        <taxon>Streptomyces</taxon>
    </lineage>
</organism>
<dbReference type="Proteomes" id="UP000636661">
    <property type="component" value="Unassembled WGS sequence"/>
</dbReference>
<feature type="compositionally biased region" description="Basic residues" evidence="1">
    <location>
        <begin position="60"/>
        <end position="79"/>
    </location>
</feature>
<feature type="compositionally biased region" description="Low complexity" evidence="1">
    <location>
        <begin position="8"/>
        <end position="18"/>
    </location>
</feature>
<evidence type="ECO:0000313" key="2">
    <source>
        <dbReference type="EMBL" id="GGU64213.1"/>
    </source>
</evidence>